<dbReference type="SUPFAM" id="SSF52799">
    <property type="entry name" value="(Phosphotyrosine protein) phosphatases II"/>
    <property type="match status" value="1"/>
</dbReference>
<organism evidence="7 8">
    <name type="scientific">Musa troglodytarum</name>
    <name type="common">fe'i banana</name>
    <dbReference type="NCBI Taxonomy" id="320322"/>
    <lineage>
        <taxon>Eukaryota</taxon>
        <taxon>Viridiplantae</taxon>
        <taxon>Streptophyta</taxon>
        <taxon>Embryophyta</taxon>
        <taxon>Tracheophyta</taxon>
        <taxon>Spermatophyta</taxon>
        <taxon>Magnoliopsida</taxon>
        <taxon>Liliopsida</taxon>
        <taxon>Zingiberales</taxon>
        <taxon>Musaceae</taxon>
        <taxon>Musa</taxon>
    </lineage>
</organism>
<dbReference type="Pfam" id="PF00069">
    <property type="entry name" value="Pkinase"/>
    <property type="match status" value="1"/>
</dbReference>
<evidence type="ECO:0000259" key="5">
    <source>
        <dbReference type="PROSITE" id="PS50054"/>
    </source>
</evidence>
<dbReference type="Gene3D" id="3.90.190.10">
    <property type="entry name" value="Protein tyrosine phosphatase superfamily"/>
    <property type="match status" value="1"/>
</dbReference>
<dbReference type="InterPro" id="IPR000340">
    <property type="entry name" value="Dual-sp_phosphatase_cat-dom"/>
</dbReference>
<dbReference type="InterPro" id="IPR000719">
    <property type="entry name" value="Prot_kinase_dom"/>
</dbReference>
<keyword evidence="3" id="KW-0472">Membrane</keyword>
<feature type="transmembrane region" description="Helical" evidence="3">
    <location>
        <begin position="274"/>
        <end position="295"/>
    </location>
</feature>
<sequence length="628" mass="70632">MYIEELREGDTEGGGGEQDRSILEVYGGRNGLLYVKRAVVGVGARVLFYPTLMYNIVRNKIEPDFHWWDRVDESHDIEHLRIPTRDYLFAPSFGDICRAVDFIHRNSTCGKTTYVHCKAGRGRSTTIVLCYLMQHKQMTPTAAYEYVKIIRPRVLLASAQWKAVQDYYHLRVNTVGRSVHPKDLISNPPVPPATGNFAALDESSFEVVSLSDLDGYDTSTNIGNTVWAELRLVYRVQHAGQAALARFSCFLISCHPRRSKRRREDMGKNQEVRVLLGLAFSFLSLLLLYSWYYCYRRRFSSRRSKGGSLEDGGGVRCGGEEELREEELIKFAGGENLTAHDILDAPGEVVAKSGYGTLYRASIQKSNSVVLLRFVRPDCVGRTEEVLPAVRTLGSVRHPNLVPMRAMYVGPRGEKLFVHPFYAAGTLAQFLRAGVAEAHRWDIIYKLSCGIAGGLDHLHNGYEKAIIHGNLKSNNILLDADFQPRLSDFGLHIILNPAETQEMLEASAAQGYKAPELMKMKDASRETDVYSLGVVLLEMLTRKDPINNDFLQSKDLHLPSSLRILVLEHKVSDVFTSDLLKESINQNCTNEEGLVMLFQLAVACCSPSPTMRPDIKTAIRRLEDIGRR</sequence>
<keyword evidence="3" id="KW-1133">Transmembrane helix</keyword>
<dbReference type="SUPFAM" id="SSF56112">
    <property type="entry name" value="Protein kinase-like (PK-like)"/>
    <property type="match status" value="1"/>
</dbReference>
<dbReference type="AlphaFoldDB" id="A0A9E7K057"/>
<proteinExistence type="predicted"/>
<evidence type="ECO:0000256" key="3">
    <source>
        <dbReference type="SAM" id="Phobius"/>
    </source>
</evidence>
<keyword evidence="8" id="KW-1185">Reference proteome</keyword>
<dbReference type="InterPro" id="IPR029021">
    <property type="entry name" value="Prot-tyrosine_phosphatase-like"/>
</dbReference>
<dbReference type="EMBL" id="CP097506">
    <property type="protein sequence ID" value="URD99748.1"/>
    <property type="molecule type" value="Genomic_DNA"/>
</dbReference>
<gene>
    <name evidence="7" type="ORF">MUK42_29995</name>
</gene>
<reference evidence="7" key="1">
    <citation type="submission" date="2022-05" db="EMBL/GenBank/DDBJ databases">
        <title>The Musa troglodytarum L. genome provides insights into the mechanism of non-climacteric behaviour and enrichment of carotenoids.</title>
        <authorList>
            <person name="Wang J."/>
        </authorList>
    </citation>
    <scope>NUCLEOTIDE SEQUENCE</scope>
    <source>
        <tissue evidence="7">Leaf</tissue>
    </source>
</reference>
<dbReference type="InterPro" id="IPR052451">
    <property type="entry name" value="Ser/Thr_kinase-like"/>
</dbReference>
<dbReference type="OrthoDB" id="4062651at2759"/>
<dbReference type="PROSITE" id="PS50056">
    <property type="entry name" value="TYR_PHOSPHATASE_2"/>
    <property type="match status" value="1"/>
</dbReference>
<feature type="domain" description="Tyrosine specific protein phosphatases" evidence="6">
    <location>
        <begin position="94"/>
        <end position="162"/>
    </location>
</feature>
<dbReference type="GO" id="GO:0005524">
    <property type="term" value="F:ATP binding"/>
    <property type="evidence" value="ECO:0007669"/>
    <property type="project" value="InterPro"/>
</dbReference>
<dbReference type="PANTHER" id="PTHR48008:SF13">
    <property type="entry name" value="PROTEIN KINASE SUPERFAMILY PROTEIN"/>
    <property type="match status" value="1"/>
</dbReference>
<dbReference type="GO" id="GO:0004672">
    <property type="term" value="F:protein kinase activity"/>
    <property type="evidence" value="ECO:0007669"/>
    <property type="project" value="InterPro"/>
</dbReference>
<evidence type="ECO:0000256" key="1">
    <source>
        <dbReference type="ARBA" id="ARBA00022801"/>
    </source>
</evidence>
<accession>A0A9E7K057</accession>
<dbReference type="InterPro" id="IPR000387">
    <property type="entry name" value="Tyr_Pase_dom"/>
</dbReference>
<evidence type="ECO:0000259" key="4">
    <source>
        <dbReference type="PROSITE" id="PS50011"/>
    </source>
</evidence>
<keyword evidence="2" id="KW-0904">Protein phosphatase</keyword>
<evidence type="ECO:0000313" key="7">
    <source>
        <dbReference type="EMBL" id="URD99748.1"/>
    </source>
</evidence>
<dbReference type="Gene3D" id="1.10.510.10">
    <property type="entry name" value="Transferase(Phosphotransferase) domain 1"/>
    <property type="match status" value="1"/>
</dbReference>
<name>A0A9E7K057_9LILI</name>
<dbReference type="InterPro" id="IPR011009">
    <property type="entry name" value="Kinase-like_dom_sf"/>
</dbReference>
<dbReference type="GO" id="GO:0004721">
    <property type="term" value="F:phosphoprotein phosphatase activity"/>
    <property type="evidence" value="ECO:0007669"/>
    <property type="project" value="UniProtKB-KW"/>
</dbReference>
<dbReference type="PANTHER" id="PTHR48008">
    <property type="entry name" value="LEUCINE-RICH REPEAT RECEPTOR-LIKE PROTEIN KINASE IMK3-RELATED"/>
    <property type="match status" value="1"/>
</dbReference>
<dbReference type="Pfam" id="PF00782">
    <property type="entry name" value="DSPc"/>
    <property type="match status" value="1"/>
</dbReference>
<keyword evidence="3" id="KW-0812">Transmembrane</keyword>
<evidence type="ECO:0000259" key="6">
    <source>
        <dbReference type="PROSITE" id="PS50056"/>
    </source>
</evidence>
<keyword evidence="1" id="KW-0378">Hydrolase</keyword>
<dbReference type="InterPro" id="IPR016130">
    <property type="entry name" value="Tyr_Pase_AS"/>
</dbReference>
<dbReference type="InterPro" id="IPR020422">
    <property type="entry name" value="TYR_PHOSPHATASE_DUAL_dom"/>
</dbReference>
<protein>
    <submittedName>
        <fullName evidence="7">STYKc</fullName>
    </submittedName>
</protein>
<evidence type="ECO:0000256" key="2">
    <source>
        <dbReference type="ARBA" id="ARBA00022912"/>
    </source>
</evidence>
<dbReference type="SMART" id="SM00195">
    <property type="entry name" value="DSPc"/>
    <property type="match status" value="1"/>
</dbReference>
<feature type="domain" description="Protein kinase" evidence="4">
    <location>
        <begin position="344"/>
        <end position="625"/>
    </location>
</feature>
<dbReference type="FunFam" id="3.90.190.10:FF:000157">
    <property type="entry name" value="Protein-tyrosine phosphatase"/>
    <property type="match status" value="1"/>
</dbReference>
<dbReference type="Proteomes" id="UP001055439">
    <property type="component" value="Chromosome 4"/>
</dbReference>
<dbReference type="PROSITE" id="PS50011">
    <property type="entry name" value="PROTEIN_KINASE_DOM"/>
    <property type="match status" value="1"/>
</dbReference>
<dbReference type="PROSITE" id="PS00383">
    <property type="entry name" value="TYR_PHOSPHATASE_1"/>
    <property type="match status" value="1"/>
</dbReference>
<evidence type="ECO:0000313" key="8">
    <source>
        <dbReference type="Proteomes" id="UP001055439"/>
    </source>
</evidence>
<dbReference type="PROSITE" id="PS50054">
    <property type="entry name" value="TYR_PHOSPHATASE_DUAL"/>
    <property type="match status" value="1"/>
</dbReference>
<feature type="domain" description="Tyrosine-protein phosphatase" evidence="5">
    <location>
        <begin position="1"/>
        <end position="173"/>
    </location>
</feature>